<evidence type="ECO:0000259" key="14">
    <source>
        <dbReference type="Pfam" id="PF13860"/>
    </source>
</evidence>
<evidence type="ECO:0000256" key="11">
    <source>
        <dbReference type="ARBA" id="ARBA00023049"/>
    </source>
</evidence>
<dbReference type="InterPro" id="IPR045357">
    <property type="entry name" value="Aminopeptidase_N-like_N"/>
</dbReference>
<evidence type="ECO:0000256" key="3">
    <source>
        <dbReference type="ARBA" id="ARBA00010136"/>
    </source>
</evidence>
<dbReference type="GO" id="GO:0043171">
    <property type="term" value="P:peptide catabolic process"/>
    <property type="evidence" value="ECO:0007669"/>
    <property type="project" value="TreeGrafter"/>
</dbReference>
<dbReference type="InterPro" id="IPR001930">
    <property type="entry name" value="Peptidase_M1"/>
</dbReference>
<dbReference type="GO" id="GO:0016285">
    <property type="term" value="F:alanyl aminopeptidase activity"/>
    <property type="evidence" value="ECO:0007669"/>
    <property type="project" value="UniProtKB-EC"/>
</dbReference>
<comment type="similarity">
    <text evidence="3">Belongs to the peptidase M1 family.</text>
</comment>
<evidence type="ECO:0000256" key="8">
    <source>
        <dbReference type="ARBA" id="ARBA00022723"/>
    </source>
</evidence>
<dbReference type="GO" id="GO:0016020">
    <property type="term" value="C:membrane"/>
    <property type="evidence" value="ECO:0007669"/>
    <property type="project" value="TreeGrafter"/>
</dbReference>
<dbReference type="InterPro" id="IPR042097">
    <property type="entry name" value="Aminopeptidase_N-like_N_sf"/>
</dbReference>
<keyword evidence="12" id="KW-0732">Signal</keyword>
<comment type="catalytic activity">
    <reaction evidence="1">
        <text>Release of an N-terminal amino acid, Xaa-|-Yaa- from a peptide, amide or arylamide. Xaa is preferably Ala, but may be most amino acids including Pro (slow action). When a terminal hydrophobic residue is followed by a prolyl residue, the two may be released as an intact Xaa-Pro dipeptide.</text>
        <dbReference type="EC" id="3.4.11.2"/>
    </reaction>
</comment>
<evidence type="ECO:0000256" key="10">
    <source>
        <dbReference type="ARBA" id="ARBA00022833"/>
    </source>
</evidence>
<dbReference type="PRINTS" id="PR00756">
    <property type="entry name" value="ALADIPTASE"/>
</dbReference>
<dbReference type="InterPro" id="IPR027268">
    <property type="entry name" value="Peptidase_M4/M1_CTD_sf"/>
</dbReference>
<evidence type="ECO:0000256" key="2">
    <source>
        <dbReference type="ARBA" id="ARBA00001947"/>
    </source>
</evidence>
<dbReference type="GO" id="GO:0008270">
    <property type="term" value="F:zinc ion binding"/>
    <property type="evidence" value="ECO:0007669"/>
    <property type="project" value="InterPro"/>
</dbReference>
<feature type="chain" id="PRO_5032627812" description="Aminopeptidase N" evidence="12">
    <location>
        <begin position="41"/>
        <end position="921"/>
    </location>
</feature>
<evidence type="ECO:0000256" key="6">
    <source>
        <dbReference type="ARBA" id="ARBA00022438"/>
    </source>
</evidence>
<keyword evidence="6" id="KW-0031">Aminopeptidase</keyword>
<keyword evidence="7" id="KW-0645">Protease</keyword>
<reference evidence="16" key="1">
    <citation type="journal article" date="2020" name="mSystems">
        <title>Genome- and Community-Level Interaction Insights into Carbon Utilization and Element Cycling Functions of Hydrothermarchaeota in Hydrothermal Sediment.</title>
        <authorList>
            <person name="Zhou Z."/>
            <person name="Liu Y."/>
            <person name="Xu W."/>
            <person name="Pan J."/>
            <person name="Luo Z.H."/>
            <person name="Li M."/>
        </authorList>
    </citation>
    <scope>NUCLEOTIDE SEQUENCE [LARGE SCALE GENOMIC DNA]</scope>
    <source>
        <strain evidence="16">SpSt-381</strain>
    </source>
</reference>
<protein>
    <recommendedName>
        <fullName evidence="5">Aminopeptidase N</fullName>
        <ecNumber evidence="4">3.4.11.2</ecNumber>
    </recommendedName>
</protein>
<evidence type="ECO:0000259" key="15">
    <source>
        <dbReference type="Pfam" id="PF17900"/>
    </source>
</evidence>
<keyword evidence="11" id="KW-0482">Metalloprotease</keyword>
<evidence type="ECO:0000256" key="12">
    <source>
        <dbReference type="SAM" id="SignalP"/>
    </source>
</evidence>
<dbReference type="Pfam" id="PF13860">
    <property type="entry name" value="FlgD_ig"/>
    <property type="match status" value="1"/>
</dbReference>
<evidence type="ECO:0000256" key="9">
    <source>
        <dbReference type="ARBA" id="ARBA00022801"/>
    </source>
</evidence>
<dbReference type="InterPro" id="IPR014782">
    <property type="entry name" value="Peptidase_M1_dom"/>
</dbReference>
<dbReference type="EMBL" id="DSQF01000006">
    <property type="protein sequence ID" value="HGZ42562.1"/>
    <property type="molecule type" value="Genomic_DNA"/>
</dbReference>
<evidence type="ECO:0000256" key="7">
    <source>
        <dbReference type="ARBA" id="ARBA00022670"/>
    </source>
</evidence>
<dbReference type="SUPFAM" id="SSF63737">
    <property type="entry name" value="Leukotriene A4 hydrolase N-terminal domain"/>
    <property type="match status" value="1"/>
</dbReference>
<comment type="cofactor">
    <cofactor evidence="2">
        <name>Zn(2+)</name>
        <dbReference type="ChEBI" id="CHEBI:29105"/>
    </cofactor>
</comment>
<evidence type="ECO:0000256" key="4">
    <source>
        <dbReference type="ARBA" id="ARBA00012564"/>
    </source>
</evidence>
<dbReference type="GO" id="GO:0005737">
    <property type="term" value="C:cytoplasm"/>
    <property type="evidence" value="ECO:0007669"/>
    <property type="project" value="TreeGrafter"/>
</dbReference>
<dbReference type="Gene3D" id="2.60.40.4070">
    <property type="match status" value="1"/>
</dbReference>
<feature type="domain" description="Peptidase M1 membrane alanine aminopeptidase" evidence="13">
    <location>
        <begin position="349"/>
        <end position="492"/>
    </location>
</feature>
<gene>
    <name evidence="16" type="ORF">ENR23_03890</name>
</gene>
<dbReference type="GO" id="GO:0070006">
    <property type="term" value="F:metalloaminopeptidase activity"/>
    <property type="evidence" value="ECO:0007669"/>
    <property type="project" value="TreeGrafter"/>
</dbReference>
<dbReference type="GO" id="GO:0006508">
    <property type="term" value="P:proteolysis"/>
    <property type="evidence" value="ECO:0007669"/>
    <property type="project" value="UniProtKB-KW"/>
</dbReference>
<evidence type="ECO:0000256" key="5">
    <source>
        <dbReference type="ARBA" id="ARBA00015611"/>
    </source>
</evidence>
<keyword evidence="9" id="KW-0378">Hydrolase</keyword>
<dbReference type="SUPFAM" id="SSF55486">
    <property type="entry name" value="Metalloproteases ('zincins'), catalytic domain"/>
    <property type="match status" value="1"/>
</dbReference>
<dbReference type="AlphaFoldDB" id="A0A832MJ80"/>
<feature type="domain" description="FlgD/Vpr Ig-like" evidence="14">
    <location>
        <begin position="846"/>
        <end position="903"/>
    </location>
</feature>
<dbReference type="PANTHER" id="PTHR11533:SF174">
    <property type="entry name" value="PUROMYCIN-SENSITIVE AMINOPEPTIDASE-RELATED"/>
    <property type="match status" value="1"/>
</dbReference>
<dbReference type="Pfam" id="PF17900">
    <property type="entry name" value="Peptidase_M1_N"/>
    <property type="match status" value="1"/>
</dbReference>
<dbReference type="CDD" id="cd09603">
    <property type="entry name" value="M1_APN_like"/>
    <property type="match status" value="1"/>
</dbReference>
<dbReference type="InterPro" id="IPR050344">
    <property type="entry name" value="Peptidase_M1_aminopeptidases"/>
</dbReference>
<keyword evidence="8" id="KW-0479">Metal-binding</keyword>
<keyword evidence="10" id="KW-0862">Zinc</keyword>
<dbReference type="GO" id="GO:0042277">
    <property type="term" value="F:peptide binding"/>
    <property type="evidence" value="ECO:0007669"/>
    <property type="project" value="TreeGrafter"/>
</dbReference>
<organism evidence="16">
    <name type="scientific">Eiseniibacteriota bacterium</name>
    <dbReference type="NCBI Taxonomy" id="2212470"/>
    <lineage>
        <taxon>Bacteria</taxon>
        <taxon>Candidatus Eiseniibacteriota</taxon>
    </lineage>
</organism>
<dbReference type="PANTHER" id="PTHR11533">
    <property type="entry name" value="PROTEASE M1 ZINC METALLOPROTEASE"/>
    <property type="match status" value="1"/>
</dbReference>
<dbReference type="Gene3D" id="2.60.40.1730">
    <property type="entry name" value="tricorn interacting facor f3 domain"/>
    <property type="match status" value="1"/>
</dbReference>
<evidence type="ECO:0000259" key="13">
    <source>
        <dbReference type="Pfam" id="PF01433"/>
    </source>
</evidence>
<dbReference type="GO" id="GO:0005615">
    <property type="term" value="C:extracellular space"/>
    <property type="evidence" value="ECO:0007669"/>
    <property type="project" value="TreeGrafter"/>
</dbReference>
<feature type="signal peptide" evidence="12">
    <location>
        <begin position="1"/>
        <end position="40"/>
    </location>
</feature>
<evidence type="ECO:0000256" key="1">
    <source>
        <dbReference type="ARBA" id="ARBA00000098"/>
    </source>
</evidence>
<feature type="domain" description="Aminopeptidase N-like N-terminal" evidence="15">
    <location>
        <begin position="93"/>
        <end position="263"/>
    </location>
</feature>
<comment type="caution">
    <text evidence="16">The sequence shown here is derived from an EMBL/GenBank/DDBJ whole genome shotgun (WGS) entry which is preliminary data.</text>
</comment>
<dbReference type="EC" id="3.4.11.2" evidence="4"/>
<name>A0A832MJ80_UNCEI</name>
<sequence>MPGTAASVRPSALATHALSGALVALRAAAAVAVLAASAAAAPIKFPATPDGAREVRDERDVSPYLAAWKASNLGRARALATPASANQTAYDVHHYDLDLTFTPTAQSVAGTVKVRASVLAGPLAEIELDLAANMVVDAATAAGAPAAFARSGDRVTVQLDRAYQTGEIAEVGVTYHGIPSGGSLVFTTYYGRRLVWSLSEPYGARTWWPCKDQPADKADSVDLRFTVPTGLIAASNGTRTEATDNGTVAVSRWRHRYPITTYLVSIAAYPYAVSTDWYLPAAGGPMPIDFYNVPESLAGANVVQPKVKDMLAAFAARFGEYPFLAEKYGHAEFTFGGGMEHQTCTSLGAYIEYIVAHEAAHQWWGDWVTCRDFHHIWINEGLATWSEALWAEATGGAAAYRNDLAFNRYFGPGTIHVPDAADEARIFSSNLSYNKGSWVPHMLRGMLGDSLFFGALRAFGQQFAYGTATTEDVRDAFEAHTGWDLDAFFQQWIYGERYPAYRATWTSAPAPGGHDVTLTLVQTQSGQLFTMPVPVRVTTASGETTFVVRDSLRAQTFVLRVPDEPRAVAVDPDQWILRTVETPVTSPSFDRPVLLVNGVDWATYGAEITNAYANRAFWGDYAVDFWDCFAAPAGGYPASLPAPLGHGAVPPEVMGRYRNVVWVGNHLGGDLDAWQSSPILSYLEKGGNVLLMSRMGDQFLPDTLLRFLGVSIVPGTTLYDCVAARPGLTNIARTGTQSACIVLDTARTQPETQLLWRAEQNYAPHRGIGFFRAPAGGGTQRAQGGRFAFLSGRPYRWDHAQLRANVMTLLDDWFLEPLDLAGAGAPGRALALAFGAPQPNPSAGEVALHFTLPRAGVARLELLDVAGRRVRTLRDGWSGAGTHEARWDGRDAAGRDAPAGLYWARLALDGEVRVQRIVRVR</sequence>
<dbReference type="InterPro" id="IPR025965">
    <property type="entry name" value="FlgD/Vpr_Ig-like"/>
</dbReference>
<dbReference type="Gene3D" id="1.10.390.10">
    <property type="entry name" value="Neutral Protease Domain 2"/>
    <property type="match status" value="1"/>
</dbReference>
<evidence type="ECO:0000313" key="16">
    <source>
        <dbReference type="EMBL" id="HGZ42562.1"/>
    </source>
</evidence>
<proteinExistence type="inferred from homology"/>
<dbReference type="Pfam" id="PF01433">
    <property type="entry name" value="Peptidase_M1"/>
    <property type="match status" value="1"/>
</dbReference>
<accession>A0A832MJ80</accession>